<evidence type="ECO:0000313" key="3">
    <source>
        <dbReference type="Proteomes" id="UP000581135"/>
    </source>
</evidence>
<dbReference type="EMBL" id="JACHXA010000012">
    <property type="protein sequence ID" value="MBB3066944.1"/>
    <property type="molecule type" value="Genomic_DNA"/>
</dbReference>
<feature type="domain" description="SnoaL-like" evidence="1">
    <location>
        <begin position="14"/>
        <end position="116"/>
    </location>
</feature>
<evidence type="ECO:0000313" key="2">
    <source>
        <dbReference type="EMBL" id="MBB3066944.1"/>
    </source>
</evidence>
<keyword evidence="3" id="KW-1185">Reference proteome</keyword>
<dbReference type="InterPro" id="IPR011944">
    <property type="entry name" value="Steroid_delta5-4_isomerase"/>
</dbReference>
<accession>A0A839SZB0</accession>
<organism evidence="2 3">
    <name type="scientific">Limibacillus halophilus</name>
    <dbReference type="NCBI Taxonomy" id="1579333"/>
    <lineage>
        <taxon>Bacteria</taxon>
        <taxon>Pseudomonadati</taxon>
        <taxon>Pseudomonadota</taxon>
        <taxon>Alphaproteobacteria</taxon>
        <taxon>Rhodospirillales</taxon>
        <taxon>Rhodovibrionaceae</taxon>
        <taxon>Limibacillus</taxon>
    </lineage>
</organism>
<dbReference type="SUPFAM" id="SSF54427">
    <property type="entry name" value="NTF2-like"/>
    <property type="match status" value="1"/>
</dbReference>
<dbReference type="InterPro" id="IPR032710">
    <property type="entry name" value="NTF2-like_dom_sf"/>
</dbReference>
<sequence length="135" mass="14711">MPLTLDAVRTMAESYAGAWSSHDPVAVASFYEEGGRITINHGEPTIGRAAIAEVAQSFYDAFPDLVVYLDDIRLAGNDAVFLWTLEGINSGSGGTGNRVRVSGWEAWRLSEDCRVAQSMGYFDAVEYARQIEEGV</sequence>
<protein>
    <submittedName>
        <fullName evidence="2">Uncharacterized protein (TIGR02246 family)</fullName>
    </submittedName>
</protein>
<dbReference type="RefSeq" id="WP_183417773.1">
    <property type="nucleotide sequence ID" value="NZ_JACHXA010000012.1"/>
</dbReference>
<comment type="caution">
    <text evidence="2">The sequence shown here is derived from an EMBL/GenBank/DDBJ whole genome shotgun (WGS) entry which is preliminary data.</text>
</comment>
<evidence type="ECO:0000259" key="1">
    <source>
        <dbReference type="Pfam" id="PF12680"/>
    </source>
</evidence>
<dbReference type="Gene3D" id="3.10.450.50">
    <property type="match status" value="1"/>
</dbReference>
<dbReference type="NCBIfam" id="TIGR02246">
    <property type="entry name" value="SgcJ/EcaC family oxidoreductase"/>
    <property type="match status" value="1"/>
</dbReference>
<dbReference type="Pfam" id="PF12680">
    <property type="entry name" value="SnoaL_2"/>
    <property type="match status" value="1"/>
</dbReference>
<name>A0A839SZB0_9PROT</name>
<dbReference type="Proteomes" id="UP000581135">
    <property type="component" value="Unassembled WGS sequence"/>
</dbReference>
<dbReference type="AlphaFoldDB" id="A0A839SZB0"/>
<gene>
    <name evidence="2" type="ORF">FHR98_003260</name>
</gene>
<proteinExistence type="predicted"/>
<reference evidence="2 3" key="1">
    <citation type="submission" date="2020-08" db="EMBL/GenBank/DDBJ databases">
        <title>Genomic Encyclopedia of Type Strains, Phase III (KMG-III): the genomes of soil and plant-associated and newly described type strains.</title>
        <authorList>
            <person name="Whitman W."/>
        </authorList>
    </citation>
    <scope>NUCLEOTIDE SEQUENCE [LARGE SCALE GENOMIC DNA]</scope>
    <source>
        <strain evidence="2 3">CECT 8803</strain>
    </source>
</reference>
<dbReference type="InterPro" id="IPR037401">
    <property type="entry name" value="SnoaL-like"/>
</dbReference>